<evidence type="ECO:0000313" key="2">
    <source>
        <dbReference type="EMBL" id="TCO64259.1"/>
    </source>
</evidence>
<keyword evidence="3" id="KW-1185">Reference proteome</keyword>
<evidence type="ECO:0000256" key="1">
    <source>
        <dbReference type="SAM" id="MobiDB-lite"/>
    </source>
</evidence>
<proteinExistence type="predicted"/>
<reference evidence="2 3" key="1">
    <citation type="submission" date="2019-03" db="EMBL/GenBank/DDBJ databases">
        <title>Genomic Encyclopedia of Type Strains, Phase IV (KMG-IV): sequencing the most valuable type-strain genomes for metagenomic binning, comparative biology and taxonomic classification.</title>
        <authorList>
            <person name="Goeker M."/>
        </authorList>
    </citation>
    <scope>NUCLEOTIDE SEQUENCE [LARGE SCALE GENOMIC DNA]</scope>
    <source>
        <strain evidence="2 3">DSM 45934</strain>
    </source>
</reference>
<comment type="caution">
    <text evidence="2">The sequence shown here is derived from an EMBL/GenBank/DDBJ whole genome shotgun (WGS) entry which is preliminary data.</text>
</comment>
<name>A0A4R2K3C4_9PSEU</name>
<accession>A0A4R2K3C4</accession>
<gene>
    <name evidence="2" type="ORF">EV192_10123</name>
</gene>
<dbReference type="EMBL" id="SLWS01000001">
    <property type="protein sequence ID" value="TCO64259.1"/>
    <property type="molecule type" value="Genomic_DNA"/>
</dbReference>
<sequence>MDDTPRPTPDTGPGDELKSWIVQLDRLVGMPSGREMARLAGLSGTRLPASTLSDLRRRRGIPREPVCGSVSAGISRPTSS</sequence>
<evidence type="ECO:0000313" key="3">
    <source>
        <dbReference type="Proteomes" id="UP000295680"/>
    </source>
</evidence>
<feature type="region of interest" description="Disordered" evidence="1">
    <location>
        <begin position="59"/>
        <end position="80"/>
    </location>
</feature>
<protein>
    <submittedName>
        <fullName evidence="2">Uncharacterized protein</fullName>
    </submittedName>
</protein>
<dbReference type="AlphaFoldDB" id="A0A4R2K3C4"/>
<dbReference type="Proteomes" id="UP000295680">
    <property type="component" value="Unassembled WGS sequence"/>
</dbReference>
<organism evidence="2 3">
    <name type="scientific">Actinocrispum wychmicini</name>
    <dbReference type="NCBI Taxonomy" id="1213861"/>
    <lineage>
        <taxon>Bacteria</taxon>
        <taxon>Bacillati</taxon>
        <taxon>Actinomycetota</taxon>
        <taxon>Actinomycetes</taxon>
        <taxon>Pseudonocardiales</taxon>
        <taxon>Pseudonocardiaceae</taxon>
        <taxon>Actinocrispum</taxon>
    </lineage>
</organism>